<feature type="transmembrane region" description="Helical" evidence="7">
    <location>
        <begin position="183"/>
        <end position="202"/>
    </location>
</feature>
<feature type="transmembrane region" description="Helical" evidence="7">
    <location>
        <begin position="16"/>
        <end position="39"/>
    </location>
</feature>
<gene>
    <name evidence="9" type="ORF">BJX63DRAFT_442175</name>
</gene>
<accession>A0ABR4GR95</accession>
<reference evidence="9 10" key="1">
    <citation type="submission" date="2024-07" db="EMBL/GenBank/DDBJ databases">
        <title>Section-level genome sequencing and comparative genomics of Aspergillus sections Usti and Cavernicolus.</title>
        <authorList>
            <consortium name="Lawrence Berkeley National Laboratory"/>
            <person name="Nybo J.L."/>
            <person name="Vesth T.C."/>
            <person name="Theobald S."/>
            <person name="Frisvad J.C."/>
            <person name="Larsen T.O."/>
            <person name="Kjaerboelling I."/>
            <person name="Rothschild-Mancinelli K."/>
            <person name="Lyhne E.K."/>
            <person name="Kogle M.E."/>
            <person name="Barry K."/>
            <person name="Clum A."/>
            <person name="Na H."/>
            <person name="Ledsgaard L."/>
            <person name="Lin J."/>
            <person name="Lipzen A."/>
            <person name="Kuo A."/>
            <person name="Riley R."/>
            <person name="Mondo S."/>
            <person name="Labutti K."/>
            <person name="Haridas S."/>
            <person name="Pangalinan J."/>
            <person name="Salamov A.A."/>
            <person name="Simmons B.A."/>
            <person name="Magnuson J.K."/>
            <person name="Chen J."/>
            <person name="Drula E."/>
            <person name="Henrissat B."/>
            <person name="Wiebenga A."/>
            <person name="Lubbers R.J."/>
            <person name="Gomes A.C."/>
            <person name="Makela M.R."/>
            <person name="Stajich J."/>
            <person name="Grigoriev I.V."/>
            <person name="Mortensen U.H."/>
            <person name="De Vries R.P."/>
            <person name="Baker S.E."/>
            <person name="Andersen M.R."/>
        </authorList>
    </citation>
    <scope>NUCLEOTIDE SEQUENCE [LARGE SCALE GENOMIC DNA]</scope>
    <source>
        <strain evidence="9 10">CBS 588.65</strain>
    </source>
</reference>
<evidence type="ECO:0000313" key="10">
    <source>
        <dbReference type="Proteomes" id="UP001610334"/>
    </source>
</evidence>
<dbReference type="PANTHER" id="PTHR33048">
    <property type="entry name" value="PTH11-LIKE INTEGRAL MEMBRANE PROTEIN (AFU_ORTHOLOGUE AFUA_5G11245)"/>
    <property type="match status" value="1"/>
</dbReference>
<feature type="transmembrane region" description="Helical" evidence="7">
    <location>
        <begin position="259"/>
        <end position="279"/>
    </location>
</feature>
<dbReference type="EMBL" id="JBFXLT010000297">
    <property type="protein sequence ID" value="KAL2801594.1"/>
    <property type="molecule type" value="Genomic_DNA"/>
</dbReference>
<keyword evidence="4 7" id="KW-0472">Membrane</keyword>
<evidence type="ECO:0000256" key="3">
    <source>
        <dbReference type="ARBA" id="ARBA00022989"/>
    </source>
</evidence>
<protein>
    <recommendedName>
        <fullName evidence="8">Rhodopsin domain-containing protein</fullName>
    </recommendedName>
</protein>
<evidence type="ECO:0000256" key="6">
    <source>
        <dbReference type="SAM" id="MobiDB-lite"/>
    </source>
</evidence>
<comment type="subcellular location">
    <subcellularLocation>
        <location evidence="1">Membrane</location>
        <topology evidence="1">Multi-pass membrane protein</topology>
    </subcellularLocation>
</comment>
<proteinExistence type="inferred from homology"/>
<feature type="domain" description="Rhodopsin" evidence="8">
    <location>
        <begin position="35"/>
        <end position="276"/>
    </location>
</feature>
<evidence type="ECO:0000256" key="7">
    <source>
        <dbReference type="SAM" id="Phobius"/>
    </source>
</evidence>
<dbReference type="InterPro" id="IPR049326">
    <property type="entry name" value="Rhodopsin_dom_fungi"/>
</dbReference>
<keyword evidence="3 7" id="KW-1133">Transmembrane helix</keyword>
<dbReference type="InterPro" id="IPR052337">
    <property type="entry name" value="SAT4-like"/>
</dbReference>
<evidence type="ECO:0000259" key="8">
    <source>
        <dbReference type="Pfam" id="PF20684"/>
    </source>
</evidence>
<dbReference type="PANTHER" id="PTHR33048:SF129">
    <property type="entry name" value="INTEGRAL MEMBRANE PROTEIN-RELATED"/>
    <property type="match status" value="1"/>
</dbReference>
<comment type="similarity">
    <text evidence="5">Belongs to the SAT4 family.</text>
</comment>
<dbReference type="Proteomes" id="UP001610334">
    <property type="component" value="Unassembled WGS sequence"/>
</dbReference>
<dbReference type="Pfam" id="PF20684">
    <property type="entry name" value="Fung_rhodopsin"/>
    <property type="match status" value="1"/>
</dbReference>
<evidence type="ECO:0000256" key="2">
    <source>
        <dbReference type="ARBA" id="ARBA00022692"/>
    </source>
</evidence>
<name>A0ABR4GR95_9EURO</name>
<evidence type="ECO:0000256" key="1">
    <source>
        <dbReference type="ARBA" id="ARBA00004141"/>
    </source>
</evidence>
<evidence type="ECO:0000256" key="5">
    <source>
        <dbReference type="ARBA" id="ARBA00038359"/>
    </source>
</evidence>
<keyword evidence="2 7" id="KW-0812">Transmembrane</keyword>
<evidence type="ECO:0000256" key="4">
    <source>
        <dbReference type="ARBA" id="ARBA00023136"/>
    </source>
</evidence>
<feature type="transmembrane region" description="Helical" evidence="7">
    <location>
        <begin position="96"/>
        <end position="118"/>
    </location>
</feature>
<feature type="compositionally biased region" description="Polar residues" evidence="6">
    <location>
        <begin position="305"/>
        <end position="315"/>
    </location>
</feature>
<organism evidence="9 10">
    <name type="scientific">Aspergillus granulosus</name>
    <dbReference type="NCBI Taxonomy" id="176169"/>
    <lineage>
        <taxon>Eukaryota</taxon>
        <taxon>Fungi</taxon>
        <taxon>Dikarya</taxon>
        <taxon>Ascomycota</taxon>
        <taxon>Pezizomycotina</taxon>
        <taxon>Eurotiomycetes</taxon>
        <taxon>Eurotiomycetidae</taxon>
        <taxon>Eurotiales</taxon>
        <taxon>Aspergillaceae</taxon>
        <taxon>Aspergillus</taxon>
        <taxon>Aspergillus subgen. Nidulantes</taxon>
    </lineage>
</organism>
<comment type="caution">
    <text evidence="9">The sequence shown here is derived from an EMBL/GenBank/DDBJ whole genome shotgun (WGS) entry which is preliminary data.</text>
</comment>
<sequence length="376" mass="41272">MPFLEVRAMEAGSRQASVFGVGAGFIAFISVVMAARVYVRLVMLHALGTDDILMLVGTIFGFGLSGASMAAAYYGIGRHYYNIPEEDYVPMMKSIYSTRLLYVLSLLFVKMSLLIFYLRLDPRRAMKWTVYALLFVVVGVSIASFCVLAFSCFPPAKFWDLTGAAAGKCMDPVQQQIFYEANGILNIITDVLIYIVPIPMLWGVRISKRRKCAILGVFGLGILSVAAGGVRYDSVHKLAHNPDQVYYLADSLNWCSIEIYVAIFCGSAPALSVLVKTYAPAILGSSGSRGSPGNSGAQGYHPPGKSTSYRLSTRPSAHRRLEDTTELDGSQEEIIGREGPSTQGIMMKTELRLEVNDHDDDGHTVEDRAGHFRFKN</sequence>
<feature type="transmembrane region" description="Helical" evidence="7">
    <location>
        <begin position="214"/>
        <end position="232"/>
    </location>
</feature>
<evidence type="ECO:0000313" key="9">
    <source>
        <dbReference type="EMBL" id="KAL2801594.1"/>
    </source>
</evidence>
<feature type="region of interest" description="Disordered" evidence="6">
    <location>
        <begin position="287"/>
        <end position="345"/>
    </location>
</feature>
<keyword evidence="10" id="KW-1185">Reference proteome</keyword>
<feature type="transmembrane region" description="Helical" evidence="7">
    <location>
        <begin position="130"/>
        <end position="151"/>
    </location>
</feature>
<feature type="transmembrane region" description="Helical" evidence="7">
    <location>
        <begin position="51"/>
        <end position="76"/>
    </location>
</feature>